<name>A0A0Q9X681_DROMO</name>
<gene>
    <name evidence="2" type="primary">Dmoj\GI19857</name>
    <name evidence="2" type="ORF">Dmoj_GI19857</name>
</gene>
<keyword evidence="1" id="KW-0472">Membrane</keyword>
<evidence type="ECO:0000256" key="1">
    <source>
        <dbReference type="SAM" id="Phobius"/>
    </source>
</evidence>
<evidence type="ECO:0000313" key="4">
    <source>
        <dbReference type="EMBL" id="KRG03768.1"/>
    </source>
</evidence>
<dbReference type="KEGG" id="dmo:Dmoj_GI19857"/>
<reference evidence="2" key="3">
    <citation type="submission" date="2015-11" db="EMBL/GenBank/DDBJ databases">
        <authorList>
            <consortium name="FlyBase"/>
        </authorList>
    </citation>
    <scope>NUCLEOTIDE SEQUENCE</scope>
    <source>
        <strain evidence="2">TSC#15081-1352.22</strain>
    </source>
</reference>
<keyword evidence="1" id="KW-1133">Transmembrane helix</keyword>
<dbReference type="EMBL" id="CH933807">
    <property type="protein sequence ID" value="KRG03766.1"/>
    <property type="molecule type" value="Genomic_DNA"/>
</dbReference>
<dbReference type="EMBL" id="CH933807">
    <property type="protein sequence ID" value="KRG03767.1"/>
    <property type="molecule type" value="Genomic_DNA"/>
</dbReference>
<dbReference type="AlphaFoldDB" id="A0A0Q9X681"/>
<reference evidence="2 6" key="1">
    <citation type="journal article" date="2007" name="Nature">
        <title>Evolution of genes and genomes on the Drosophila phylogeny.</title>
        <authorList>
            <consortium name="Drosophila 12 Genomes Consortium"/>
            <person name="Clark A.G."/>
            <person name="Eisen M.B."/>
            <person name="Smith D.R."/>
            <person name="Bergman C.M."/>
            <person name="Oliver B."/>
            <person name="Markow T.A."/>
            <person name="Kaufman T.C."/>
            <person name="Kellis M."/>
            <person name="Gelbart W."/>
            <person name="Iyer V.N."/>
            <person name="Pollard D.A."/>
            <person name="Sackton T.B."/>
            <person name="Larracuente A.M."/>
            <person name="Singh N.D."/>
            <person name="Abad J.P."/>
            <person name="Abt D.N."/>
            <person name="Adryan B."/>
            <person name="Aguade M."/>
            <person name="Akashi H."/>
            <person name="Anderson W.W."/>
            <person name="Aquadro C.F."/>
            <person name="Ardell D.H."/>
            <person name="Arguello R."/>
            <person name="Artieri C.G."/>
            <person name="Barbash D.A."/>
            <person name="Barker D."/>
            <person name="Barsanti P."/>
            <person name="Batterham P."/>
            <person name="Batzoglou S."/>
            <person name="Begun D."/>
            <person name="Bhutkar A."/>
            <person name="Blanco E."/>
            <person name="Bosak S.A."/>
            <person name="Bradley R.K."/>
            <person name="Brand A.D."/>
            <person name="Brent M.R."/>
            <person name="Brooks A.N."/>
            <person name="Brown R.H."/>
            <person name="Butlin R.K."/>
            <person name="Caggese C."/>
            <person name="Calvi B.R."/>
            <person name="Bernardo de Carvalho A."/>
            <person name="Caspi A."/>
            <person name="Castrezana S."/>
            <person name="Celniker S.E."/>
            <person name="Chang J.L."/>
            <person name="Chapple C."/>
            <person name="Chatterji S."/>
            <person name="Chinwalla A."/>
            <person name="Civetta A."/>
            <person name="Clifton S.W."/>
            <person name="Comeron J.M."/>
            <person name="Costello J.C."/>
            <person name="Coyne J.A."/>
            <person name="Daub J."/>
            <person name="David R.G."/>
            <person name="Delcher A.L."/>
            <person name="Delehaunty K."/>
            <person name="Do C.B."/>
            <person name="Ebling H."/>
            <person name="Edwards K."/>
            <person name="Eickbush T."/>
            <person name="Evans J.D."/>
            <person name="Filipski A."/>
            <person name="Findeiss S."/>
            <person name="Freyhult E."/>
            <person name="Fulton L."/>
            <person name="Fulton R."/>
            <person name="Garcia A.C."/>
            <person name="Gardiner A."/>
            <person name="Garfield D.A."/>
            <person name="Garvin B.E."/>
            <person name="Gibson G."/>
            <person name="Gilbert D."/>
            <person name="Gnerre S."/>
            <person name="Godfrey J."/>
            <person name="Good R."/>
            <person name="Gotea V."/>
            <person name="Gravely B."/>
            <person name="Greenberg A.J."/>
            <person name="Griffiths-Jones S."/>
            <person name="Gross S."/>
            <person name="Guigo R."/>
            <person name="Gustafson E.A."/>
            <person name="Haerty W."/>
            <person name="Hahn M.W."/>
            <person name="Halligan D.L."/>
            <person name="Halpern A.L."/>
            <person name="Halter G.M."/>
            <person name="Han M.V."/>
            <person name="Heger A."/>
            <person name="Hillier L."/>
            <person name="Hinrichs A.S."/>
            <person name="Holmes I."/>
            <person name="Hoskins R.A."/>
            <person name="Hubisz M.J."/>
            <person name="Hultmark D."/>
            <person name="Huntley M.A."/>
            <person name="Jaffe D.B."/>
            <person name="Jagadeeshan S."/>
            <person name="Jeck W.R."/>
            <person name="Johnson J."/>
            <person name="Jones C.D."/>
            <person name="Jordan W.C."/>
            <person name="Karpen G.H."/>
            <person name="Kataoka E."/>
            <person name="Keightley P.D."/>
            <person name="Kheradpour P."/>
            <person name="Kirkness E.F."/>
            <person name="Koerich L.B."/>
            <person name="Kristiansen K."/>
            <person name="Kudrna D."/>
            <person name="Kulathinal R.J."/>
            <person name="Kumar S."/>
            <person name="Kwok R."/>
            <person name="Lander E."/>
            <person name="Langley C.H."/>
            <person name="Lapoint R."/>
            <person name="Lazzaro B.P."/>
            <person name="Lee S.J."/>
            <person name="Levesque L."/>
            <person name="Li R."/>
            <person name="Lin C.F."/>
            <person name="Lin M.F."/>
            <person name="Lindblad-Toh K."/>
            <person name="Llopart A."/>
            <person name="Long M."/>
            <person name="Low L."/>
            <person name="Lozovsky E."/>
            <person name="Lu J."/>
            <person name="Luo M."/>
            <person name="Machado C.A."/>
            <person name="Makalowski W."/>
            <person name="Marzo M."/>
            <person name="Matsuda M."/>
            <person name="Matzkin L."/>
            <person name="McAllister B."/>
            <person name="McBride C.S."/>
            <person name="McKernan B."/>
            <person name="McKernan K."/>
            <person name="Mendez-Lago M."/>
            <person name="Minx P."/>
            <person name="Mollenhauer M.U."/>
            <person name="Montooth K."/>
            <person name="Mount S.M."/>
            <person name="Mu X."/>
            <person name="Myers E."/>
            <person name="Negre B."/>
            <person name="Newfeld S."/>
            <person name="Nielsen R."/>
            <person name="Noor M.A."/>
            <person name="O'Grady P."/>
            <person name="Pachter L."/>
            <person name="Papaceit M."/>
            <person name="Parisi M.J."/>
            <person name="Parisi M."/>
            <person name="Parts L."/>
            <person name="Pedersen J.S."/>
            <person name="Pesole G."/>
            <person name="Phillippy A.M."/>
            <person name="Ponting C.P."/>
            <person name="Pop M."/>
            <person name="Porcelli D."/>
            <person name="Powell J.R."/>
            <person name="Prohaska S."/>
            <person name="Pruitt K."/>
            <person name="Puig M."/>
            <person name="Quesneville H."/>
            <person name="Ram K.R."/>
            <person name="Rand D."/>
            <person name="Rasmussen M.D."/>
            <person name="Reed L.K."/>
            <person name="Reenan R."/>
            <person name="Reily A."/>
            <person name="Remington K.A."/>
            <person name="Rieger T.T."/>
            <person name="Ritchie M.G."/>
            <person name="Robin C."/>
            <person name="Rogers Y.H."/>
            <person name="Rohde C."/>
            <person name="Rozas J."/>
            <person name="Rubenfield M.J."/>
            <person name="Ruiz A."/>
            <person name="Russo S."/>
            <person name="Salzberg S.L."/>
            <person name="Sanchez-Gracia A."/>
            <person name="Saranga D.J."/>
            <person name="Sato H."/>
            <person name="Schaeffer S.W."/>
            <person name="Schatz M.C."/>
            <person name="Schlenke T."/>
            <person name="Schwartz R."/>
            <person name="Segarra C."/>
            <person name="Singh R.S."/>
            <person name="Sirot L."/>
            <person name="Sirota M."/>
            <person name="Sisneros N.B."/>
            <person name="Smith C.D."/>
            <person name="Smith T.F."/>
            <person name="Spieth J."/>
            <person name="Stage D.E."/>
            <person name="Stark A."/>
            <person name="Stephan W."/>
            <person name="Strausberg R.L."/>
            <person name="Strempel S."/>
            <person name="Sturgill D."/>
            <person name="Sutton G."/>
            <person name="Sutton G.G."/>
            <person name="Tao W."/>
            <person name="Teichmann S."/>
            <person name="Tobari Y.N."/>
            <person name="Tomimura Y."/>
            <person name="Tsolas J.M."/>
            <person name="Valente V.L."/>
            <person name="Venter E."/>
            <person name="Venter J.C."/>
            <person name="Vicario S."/>
            <person name="Vieira F.G."/>
            <person name="Vilella A.J."/>
            <person name="Villasante A."/>
            <person name="Walenz B."/>
            <person name="Wang J."/>
            <person name="Wasserman M."/>
            <person name="Watts T."/>
            <person name="Wilson D."/>
            <person name="Wilson R.K."/>
            <person name="Wing R.A."/>
            <person name="Wolfner M.F."/>
            <person name="Wong A."/>
            <person name="Wong G.K."/>
            <person name="Wu C.I."/>
            <person name="Wu G."/>
            <person name="Yamamoto D."/>
            <person name="Yang H.P."/>
            <person name="Yang S.P."/>
            <person name="Yorke J.A."/>
            <person name="Yoshida K."/>
            <person name="Zdobnov E."/>
            <person name="Zhang P."/>
            <person name="Zhang Y."/>
            <person name="Zimin A.V."/>
            <person name="Baldwin J."/>
            <person name="Abdouelleil A."/>
            <person name="Abdulkadir J."/>
            <person name="Abebe A."/>
            <person name="Abera B."/>
            <person name="Abreu J."/>
            <person name="Acer S.C."/>
            <person name="Aftuck L."/>
            <person name="Alexander A."/>
            <person name="An P."/>
            <person name="Anderson E."/>
            <person name="Anderson S."/>
            <person name="Arachi H."/>
            <person name="Azer M."/>
            <person name="Bachantsang P."/>
            <person name="Barry A."/>
            <person name="Bayul T."/>
            <person name="Berlin A."/>
            <person name="Bessette D."/>
            <person name="Bloom T."/>
            <person name="Blye J."/>
            <person name="Boguslavskiy L."/>
            <person name="Bonnet C."/>
            <person name="Boukhgalter B."/>
            <person name="Bourzgui I."/>
            <person name="Brown A."/>
            <person name="Cahill P."/>
            <person name="Channer S."/>
            <person name="Cheshatsang Y."/>
            <person name="Chuda L."/>
            <person name="Citroen M."/>
            <person name="Collymore A."/>
            <person name="Cooke P."/>
            <person name="Costello M."/>
            <person name="D'Aco K."/>
            <person name="Daza R."/>
            <person name="De Haan G."/>
            <person name="DeGray S."/>
            <person name="DeMaso C."/>
            <person name="Dhargay N."/>
            <person name="Dooley K."/>
            <person name="Dooley E."/>
            <person name="Doricent M."/>
            <person name="Dorje P."/>
            <person name="Dorjee K."/>
            <person name="Dupes A."/>
            <person name="Elong R."/>
            <person name="Falk J."/>
            <person name="Farina A."/>
            <person name="Faro S."/>
            <person name="Ferguson D."/>
            <person name="Fisher S."/>
            <person name="Foley C.D."/>
            <person name="Franke A."/>
            <person name="Friedrich D."/>
            <person name="Gadbois L."/>
            <person name="Gearin G."/>
            <person name="Gearin C.R."/>
            <person name="Giannoukos G."/>
            <person name="Goode T."/>
            <person name="Graham J."/>
            <person name="Grandbois E."/>
            <person name="Grewal S."/>
            <person name="Gyaltsen K."/>
            <person name="Hafez N."/>
            <person name="Hagos B."/>
            <person name="Hall J."/>
            <person name="Henson C."/>
            <person name="Hollinger A."/>
            <person name="Honan T."/>
            <person name="Huard M.D."/>
            <person name="Hughes L."/>
            <person name="Hurhula B."/>
            <person name="Husby M.E."/>
            <person name="Kamat A."/>
            <person name="Kanga B."/>
            <person name="Kashin S."/>
            <person name="Khazanovich D."/>
            <person name="Kisner P."/>
            <person name="Lance K."/>
            <person name="Lara M."/>
            <person name="Lee W."/>
            <person name="Lennon N."/>
            <person name="Letendre F."/>
            <person name="LeVine R."/>
            <person name="Lipovsky A."/>
            <person name="Liu X."/>
            <person name="Liu J."/>
            <person name="Liu S."/>
            <person name="Lokyitsang T."/>
            <person name="Lokyitsang Y."/>
            <person name="Lubonja R."/>
            <person name="Lui A."/>
            <person name="MacDonald P."/>
            <person name="Magnisalis V."/>
            <person name="Maru K."/>
            <person name="Matthews C."/>
            <person name="McCusker W."/>
            <person name="McDonough S."/>
            <person name="Mehta T."/>
            <person name="Meldrim J."/>
            <person name="Meneus L."/>
            <person name="Mihai O."/>
            <person name="Mihalev A."/>
            <person name="Mihova T."/>
            <person name="Mittelman R."/>
            <person name="Mlenga V."/>
            <person name="Montmayeur A."/>
            <person name="Mulrain L."/>
            <person name="Navidi A."/>
            <person name="Naylor J."/>
            <person name="Negash T."/>
            <person name="Nguyen T."/>
            <person name="Nguyen N."/>
            <person name="Nicol R."/>
            <person name="Norbu C."/>
            <person name="Norbu N."/>
            <person name="Novod N."/>
            <person name="O'Neill B."/>
            <person name="Osman S."/>
            <person name="Markiewicz E."/>
            <person name="Oyono O.L."/>
            <person name="Patti C."/>
            <person name="Phunkhang P."/>
            <person name="Pierre F."/>
            <person name="Priest M."/>
            <person name="Raghuraman S."/>
            <person name="Rege F."/>
            <person name="Reyes R."/>
            <person name="Rise C."/>
            <person name="Rogov P."/>
            <person name="Ross K."/>
            <person name="Ryan E."/>
            <person name="Settipalli S."/>
            <person name="Shea T."/>
            <person name="Sherpa N."/>
            <person name="Shi L."/>
            <person name="Shih D."/>
            <person name="Sparrow T."/>
            <person name="Spaulding J."/>
            <person name="Stalker J."/>
            <person name="Stange-Thomann N."/>
            <person name="Stavropoulos S."/>
            <person name="Stone C."/>
            <person name="Strader C."/>
            <person name="Tesfaye S."/>
            <person name="Thomson T."/>
            <person name="Thoulutsang Y."/>
            <person name="Thoulutsang D."/>
            <person name="Topham K."/>
            <person name="Topping I."/>
            <person name="Tsamla T."/>
            <person name="Vassiliev H."/>
            <person name="Vo A."/>
            <person name="Wangchuk T."/>
            <person name="Wangdi T."/>
            <person name="Weiand M."/>
            <person name="Wilkinson J."/>
            <person name="Wilson A."/>
            <person name="Yadav S."/>
            <person name="Young G."/>
            <person name="Yu Q."/>
            <person name="Zembek L."/>
            <person name="Zhong D."/>
            <person name="Zimmer A."/>
            <person name="Zwirko Z."/>
            <person name="Jaffe D.B."/>
            <person name="Alvarez P."/>
            <person name="Brockman W."/>
            <person name="Butler J."/>
            <person name="Chin C."/>
            <person name="Gnerre S."/>
            <person name="Grabherr M."/>
            <person name="Kleber M."/>
            <person name="Mauceli E."/>
            <person name="MacCallum I."/>
        </authorList>
    </citation>
    <scope>NUCLEOTIDE SEQUENCE [LARGE SCALE GENOMIC DNA]</scope>
    <source>
        <strain evidence="2">TSC#15081-1352.22</strain>
        <strain evidence="6">Tucson 15081-1352.22</strain>
    </source>
</reference>
<feature type="transmembrane region" description="Helical" evidence="1">
    <location>
        <begin position="54"/>
        <end position="72"/>
    </location>
</feature>
<dbReference type="Proteomes" id="UP000009192">
    <property type="component" value="Unassembled WGS sequence"/>
</dbReference>
<keyword evidence="1" id="KW-0812">Transmembrane</keyword>
<evidence type="ECO:0000313" key="6">
    <source>
        <dbReference type="Proteomes" id="UP000009192"/>
    </source>
</evidence>
<dbReference type="InParanoid" id="A0A0Q9X681"/>
<keyword evidence="6" id="KW-1185">Reference proteome</keyword>
<organism evidence="2 6">
    <name type="scientific">Drosophila mojavensis</name>
    <name type="common">Fruit fly</name>
    <dbReference type="NCBI Taxonomy" id="7230"/>
    <lineage>
        <taxon>Eukaryota</taxon>
        <taxon>Metazoa</taxon>
        <taxon>Ecdysozoa</taxon>
        <taxon>Arthropoda</taxon>
        <taxon>Hexapoda</taxon>
        <taxon>Insecta</taxon>
        <taxon>Pterygota</taxon>
        <taxon>Neoptera</taxon>
        <taxon>Endopterygota</taxon>
        <taxon>Diptera</taxon>
        <taxon>Brachycera</taxon>
        <taxon>Muscomorpha</taxon>
        <taxon>Ephydroidea</taxon>
        <taxon>Drosophilidae</taxon>
        <taxon>Drosophila</taxon>
    </lineage>
</organism>
<proteinExistence type="predicted"/>
<protein>
    <submittedName>
        <fullName evidence="2">Uncharacterized protein, isoform B</fullName>
    </submittedName>
    <submittedName>
        <fullName evidence="3">Uncharacterized protein, isoform C</fullName>
    </submittedName>
    <submittedName>
        <fullName evidence="4">Uncharacterized protein, isoform D</fullName>
    </submittedName>
    <submittedName>
        <fullName evidence="5">Uncharacterized protein, isoform E</fullName>
    </submittedName>
</protein>
<evidence type="ECO:0000313" key="5">
    <source>
        <dbReference type="EMBL" id="KRG03769.1"/>
    </source>
</evidence>
<accession>A0A0Q9X681</accession>
<dbReference type="EMBL" id="CH933807">
    <property type="protein sequence ID" value="KRG03768.1"/>
    <property type="molecule type" value="Genomic_DNA"/>
</dbReference>
<dbReference type="EMBL" id="CH933807">
    <property type="protein sequence ID" value="KRG03769.1"/>
    <property type="molecule type" value="Genomic_DNA"/>
</dbReference>
<evidence type="ECO:0000313" key="2">
    <source>
        <dbReference type="EMBL" id="KRG03766.1"/>
    </source>
</evidence>
<sequence>MCIKNCDNIHYGGSSNNSNDNNNNSNEDKVPEENFIQLDFELRLPRRGTKGPKISSFKIFMCCCYFIIIVLMI</sequence>
<evidence type="ECO:0000313" key="3">
    <source>
        <dbReference type="EMBL" id="KRG03767.1"/>
    </source>
</evidence>
<reference evidence="2" key="2">
    <citation type="journal article" date="2008" name="Bioinformatics">
        <title>Assembly reconciliation.</title>
        <authorList>
            <person name="Zimin A.V."/>
            <person name="Smith D.R."/>
            <person name="Sutton G."/>
            <person name="Yorke J.A."/>
        </authorList>
    </citation>
    <scope>NUCLEOTIDE SEQUENCE</scope>
    <source>
        <strain evidence="2">TSC#15081-1352.22</strain>
    </source>
</reference>